<dbReference type="AlphaFoldDB" id="A0A194W0P3"/>
<evidence type="ECO:0000313" key="9">
    <source>
        <dbReference type="EMBL" id="KUI69605.1"/>
    </source>
</evidence>
<keyword evidence="4 7" id="KW-0472">Membrane</keyword>
<evidence type="ECO:0000256" key="2">
    <source>
        <dbReference type="ARBA" id="ARBA00022692"/>
    </source>
</evidence>
<reference evidence="9" key="1">
    <citation type="submission" date="2014-12" db="EMBL/GenBank/DDBJ databases">
        <title>Genome Sequence of Valsa Canker Pathogens Uncovers a Specific Adaption of Colonization on Woody Bark.</title>
        <authorList>
            <person name="Yin Z."/>
            <person name="Liu H."/>
            <person name="Gao X."/>
            <person name="Li Z."/>
            <person name="Song N."/>
            <person name="Ke X."/>
            <person name="Dai Q."/>
            <person name="Wu Y."/>
            <person name="Sun Y."/>
            <person name="Xu J.-R."/>
            <person name="Kang Z.K."/>
            <person name="Wang L."/>
            <person name="Huang L."/>
        </authorList>
    </citation>
    <scope>NUCLEOTIDE SEQUENCE [LARGE SCALE GENOMIC DNA]</scope>
    <source>
        <strain evidence="9">03-8</strain>
    </source>
</reference>
<accession>A0A194W0P3</accession>
<feature type="transmembrane region" description="Helical" evidence="7">
    <location>
        <begin position="157"/>
        <end position="178"/>
    </location>
</feature>
<feature type="transmembrane region" description="Helical" evidence="7">
    <location>
        <begin position="198"/>
        <end position="220"/>
    </location>
</feature>
<gene>
    <name evidence="9" type="ORF">VM1G_05541</name>
</gene>
<dbReference type="GO" id="GO:0016020">
    <property type="term" value="C:membrane"/>
    <property type="evidence" value="ECO:0007669"/>
    <property type="project" value="UniProtKB-SubCell"/>
</dbReference>
<dbReference type="PANTHER" id="PTHR33048">
    <property type="entry name" value="PTH11-LIKE INTEGRAL MEMBRANE PROTEIN (AFU_ORTHOLOGUE AFUA_5G11245)"/>
    <property type="match status" value="1"/>
</dbReference>
<keyword evidence="10" id="KW-1185">Reference proteome</keyword>
<evidence type="ECO:0000256" key="4">
    <source>
        <dbReference type="ARBA" id="ARBA00023136"/>
    </source>
</evidence>
<keyword evidence="2 7" id="KW-0812">Transmembrane</keyword>
<feature type="compositionally biased region" description="Polar residues" evidence="6">
    <location>
        <begin position="279"/>
        <end position="294"/>
    </location>
</feature>
<evidence type="ECO:0000256" key="3">
    <source>
        <dbReference type="ARBA" id="ARBA00022989"/>
    </source>
</evidence>
<dbReference type="InterPro" id="IPR052337">
    <property type="entry name" value="SAT4-like"/>
</dbReference>
<evidence type="ECO:0000256" key="1">
    <source>
        <dbReference type="ARBA" id="ARBA00004141"/>
    </source>
</evidence>
<evidence type="ECO:0000259" key="8">
    <source>
        <dbReference type="Pfam" id="PF20684"/>
    </source>
</evidence>
<keyword evidence="3 7" id="KW-1133">Transmembrane helix</keyword>
<feature type="transmembrane region" description="Helical" evidence="7">
    <location>
        <begin position="12"/>
        <end position="33"/>
    </location>
</feature>
<protein>
    <recommendedName>
        <fullName evidence="8">Rhodopsin domain-containing protein</fullName>
    </recommendedName>
</protein>
<dbReference type="EMBL" id="CM003102">
    <property type="protein sequence ID" value="KUI69605.1"/>
    <property type="molecule type" value="Genomic_DNA"/>
</dbReference>
<evidence type="ECO:0000313" key="10">
    <source>
        <dbReference type="Proteomes" id="UP000078559"/>
    </source>
</evidence>
<proteinExistence type="inferred from homology"/>
<feature type="transmembrane region" description="Helical" evidence="7">
    <location>
        <begin position="120"/>
        <end position="145"/>
    </location>
</feature>
<feature type="region of interest" description="Disordered" evidence="6">
    <location>
        <begin position="236"/>
        <end position="259"/>
    </location>
</feature>
<dbReference type="PANTHER" id="PTHR33048:SF123">
    <property type="entry name" value="INTEGRAL MEMBRANE PROTEIN"/>
    <property type="match status" value="1"/>
</dbReference>
<name>A0A194W0P3_CYTMA</name>
<dbReference type="Pfam" id="PF20684">
    <property type="entry name" value="Fung_rhodopsin"/>
    <property type="match status" value="1"/>
</dbReference>
<organism evidence="9 10">
    <name type="scientific">Cytospora mali</name>
    <name type="common">Apple Valsa canker fungus</name>
    <name type="synonym">Valsa mali</name>
    <dbReference type="NCBI Taxonomy" id="578113"/>
    <lineage>
        <taxon>Eukaryota</taxon>
        <taxon>Fungi</taxon>
        <taxon>Dikarya</taxon>
        <taxon>Ascomycota</taxon>
        <taxon>Pezizomycotina</taxon>
        <taxon>Sordariomycetes</taxon>
        <taxon>Sordariomycetidae</taxon>
        <taxon>Diaporthales</taxon>
        <taxon>Cytosporaceae</taxon>
        <taxon>Cytospora</taxon>
    </lineage>
</organism>
<feature type="domain" description="Rhodopsin" evidence="8">
    <location>
        <begin position="124"/>
        <end position="220"/>
    </location>
</feature>
<sequence length="309" mass="34796">MVQDYQERQDTLVILSIVLTTIATFTVLVRFIIRFFMIHCPSYDDYAILVAVIFSIGYMVEILVAKKNHIGFPASSLTLDNMFNLLKDALAIEVTYNITIGFIKISILCMYLRFAVSRTFRYLCYANSAVNIITDIWIIVLPIKTLKGINRPLKEKIALAVVFGTGAFAVIVSVVRLRSIYTYTLSTDPYRDAINVNFWSVIEVNVAILCASVPALKPIFTPHHLRELRRRNQYKYRGRDDSSYGGNSNKDQISRKRSSATGRADLYDLSTLSPYDRSNAGSPNSNIIDNTANNCDEGGSRSAQNENKV</sequence>
<feature type="transmembrane region" description="Helical" evidence="7">
    <location>
        <begin position="94"/>
        <end position="114"/>
    </location>
</feature>
<dbReference type="Proteomes" id="UP000078559">
    <property type="component" value="Chromosome 5"/>
</dbReference>
<feature type="region of interest" description="Disordered" evidence="6">
    <location>
        <begin position="271"/>
        <end position="309"/>
    </location>
</feature>
<evidence type="ECO:0000256" key="6">
    <source>
        <dbReference type="SAM" id="MobiDB-lite"/>
    </source>
</evidence>
<evidence type="ECO:0000256" key="7">
    <source>
        <dbReference type="SAM" id="Phobius"/>
    </source>
</evidence>
<comment type="subcellular location">
    <subcellularLocation>
        <location evidence="1">Membrane</location>
        <topology evidence="1">Multi-pass membrane protein</topology>
    </subcellularLocation>
</comment>
<dbReference type="InterPro" id="IPR049326">
    <property type="entry name" value="Rhodopsin_dom_fungi"/>
</dbReference>
<dbReference type="OrthoDB" id="5329176at2759"/>
<evidence type="ECO:0000256" key="5">
    <source>
        <dbReference type="ARBA" id="ARBA00038359"/>
    </source>
</evidence>
<feature type="transmembrane region" description="Helical" evidence="7">
    <location>
        <begin position="45"/>
        <end position="65"/>
    </location>
</feature>
<comment type="similarity">
    <text evidence="5">Belongs to the SAT4 family.</text>
</comment>